<evidence type="ECO:0000313" key="2">
    <source>
        <dbReference type="EMBL" id="DAD95990.1"/>
    </source>
</evidence>
<sequence length="132" mass="15732">MKENSIEETIKQLELILKVRKEQKEIIECAGGWCINCDPDIKALTESIDILKDYKRVLKEVKRYKNMYEAEKRIHIVRNEQLARKQQLVIKCNELENENKGLKKEIKSWKKYSDEQEKNIVEKNNINGLKNK</sequence>
<accession>A0A8S5NMN7</accession>
<keyword evidence="1" id="KW-0175">Coiled coil</keyword>
<reference evidence="2" key="1">
    <citation type="journal article" date="2021" name="Proc. Natl. Acad. Sci. U.S.A.">
        <title>A Catalog of Tens of Thousands of Viruses from Human Metagenomes Reveals Hidden Associations with Chronic Diseases.</title>
        <authorList>
            <person name="Tisza M.J."/>
            <person name="Buck C.B."/>
        </authorList>
    </citation>
    <scope>NUCLEOTIDE SEQUENCE</scope>
    <source>
        <strain evidence="2">CtSGm32</strain>
    </source>
</reference>
<evidence type="ECO:0000256" key="1">
    <source>
        <dbReference type="SAM" id="Coils"/>
    </source>
</evidence>
<feature type="coiled-coil region" evidence="1">
    <location>
        <begin position="51"/>
        <end position="112"/>
    </location>
</feature>
<name>A0A8S5NMN7_9CAUD</name>
<proteinExistence type="predicted"/>
<dbReference type="EMBL" id="BK015207">
    <property type="protein sequence ID" value="DAD95990.1"/>
    <property type="molecule type" value="Genomic_DNA"/>
</dbReference>
<organism evidence="2">
    <name type="scientific">Myoviridae sp. ctSGm32</name>
    <dbReference type="NCBI Taxonomy" id="2826653"/>
    <lineage>
        <taxon>Viruses</taxon>
        <taxon>Duplodnaviria</taxon>
        <taxon>Heunggongvirae</taxon>
        <taxon>Uroviricota</taxon>
        <taxon>Caudoviricetes</taxon>
    </lineage>
</organism>
<protein>
    <submittedName>
        <fullName evidence="2">GENERAL CONTROL PROTEIN GCN4, GENERAL, ION COORDINATION, POLAR CORE.95A</fullName>
    </submittedName>
</protein>